<sequence>MSRSIFLMEKKEGTAVIKVAVIEDDIDVARFHRLFLSKVAGFELIGEAHTLEQGVHLIQTQKPDLLLLDVFVGQENGLDVLKRIRAEDTNTDVILITSANDAKTVQTGSRYGVVDYLIKPFSFARFQEALNRYRASQLDANASFTQQDVDRLLHKGGQRKVYALPKGIAKETAIRVLSCLIEADDSLAAAELEARTEISHVSLRKYMRFFEEEQLVEKELVYQSSGRPLQTYKASPEAALFLKASFI</sequence>
<feature type="modified residue" description="4-aspartylphosphate" evidence="9">
    <location>
        <position position="69"/>
    </location>
</feature>
<dbReference type="GO" id="GO:0000156">
    <property type="term" value="F:phosphorelay response regulator activity"/>
    <property type="evidence" value="ECO:0007669"/>
    <property type="project" value="TreeGrafter"/>
</dbReference>
<proteinExistence type="predicted"/>
<evidence type="ECO:0000313" key="12">
    <source>
        <dbReference type="Proteomes" id="UP000216207"/>
    </source>
</evidence>
<keyword evidence="3 9" id="KW-0597">Phosphoprotein</keyword>
<evidence type="ECO:0000259" key="10">
    <source>
        <dbReference type="PROSITE" id="PS50110"/>
    </source>
</evidence>
<dbReference type="PIRSF" id="PIRSF006171">
    <property type="entry name" value="RR_citrat_malat"/>
    <property type="match status" value="1"/>
</dbReference>
<evidence type="ECO:0000256" key="3">
    <source>
        <dbReference type="ARBA" id="ARBA00022553"/>
    </source>
</evidence>
<comment type="subcellular location">
    <subcellularLocation>
        <location evidence="1">Cytoplasm</location>
    </subcellularLocation>
</comment>
<dbReference type="InterPro" id="IPR024187">
    <property type="entry name" value="Sig_transdc_resp-reg_cit/mal"/>
</dbReference>
<evidence type="ECO:0000256" key="7">
    <source>
        <dbReference type="ARBA" id="ARBA00023159"/>
    </source>
</evidence>
<dbReference type="PROSITE" id="PS50110">
    <property type="entry name" value="RESPONSE_REGULATORY"/>
    <property type="match status" value="1"/>
</dbReference>
<dbReference type="GO" id="GO:0005737">
    <property type="term" value="C:cytoplasm"/>
    <property type="evidence" value="ECO:0007669"/>
    <property type="project" value="UniProtKB-SubCell"/>
</dbReference>
<keyword evidence="6" id="KW-0238">DNA-binding</keyword>
<evidence type="ECO:0000256" key="9">
    <source>
        <dbReference type="PROSITE-ProRule" id="PRU00169"/>
    </source>
</evidence>
<dbReference type="PANTHER" id="PTHR45526:SF1">
    <property type="entry name" value="TRANSCRIPTIONAL REGULATORY PROTEIN DCUR-RELATED"/>
    <property type="match status" value="1"/>
</dbReference>
<dbReference type="SMART" id="SM00448">
    <property type="entry name" value="REC"/>
    <property type="match status" value="1"/>
</dbReference>
<protein>
    <submittedName>
        <fullName evidence="11">Response regulator</fullName>
    </submittedName>
</protein>
<gene>
    <name evidence="11" type="ORF">CHH72_10245</name>
</gene>
<dbReference type="PANTHER" id="PTHR45526">
    <property type="entry name" value="TRANSCRIPTIONAL REGULATORY PROTEIN DPIA"/>
    <property type="match status" value="1"/>
</dbReference>
<evidence type="ECO:0000256" key="5">
    <source>
        <dbReference type="ARBA" id="ARBA00023015"/>
    </source>
</evidence>
<comment type="caution">
    <text evidence="11">The sequence shown here is derived from an EMBL/GenBank/DDBJ whole genome shotgun (WGS) entry which is preliminary data.</text>
</comment>
<keyword evidence="4" id="KW-0902">Two-component regulatory system</keyword>
<dbReference type="SUPFAM" id="SSF46785">
    <property type="entry name" value="Winged helix' DNA-binding domain"/>
    <property type="match status" value="1"/>
</dbReference>
<keyword evidence="7" id="KW-0010">Activator</keyword>
<dbReference type="InterPro" id="IPR001789">
    <property type="entry name" value="Sig_transdc_resp-reg_receiver"/>
</dbReference>
<dbReference type="Gene3D" id="3.40.50.2300">
    <property type="match status" value="1"/>
</dbReference>
<evidence type="ECO:0000256" key="6">
    <source>
        <dbReference type="ARBA" id="ARBA00023125"/>
    </source>
</evidence>
<dbReference type="GO" id="GO:0003700">
    <property type="term" value="F:DNA-binding transcription factor activity"/>
    <property type="evidence" value="ECO:0007669"/>
    <property type="project" value="InterPro"/>
</dbReference>
<organism evidence="11 12">
    <name type="scientific">Shouchella clausii</name>
    <name type="common">Alkalihalobacillus clausii</name>
    <dbReference type="NCBI Taxonomy" id="79880"/>
    <lineage>
        <taxon>Bacteria</taxon>
        <taxon>Bacillati</taxon>
        <taxon>Bacillota</taxon>
        <taxon>Bacilli</taxon>
        <taxon>Bacillales</taxon>
        <taxon>Bacillaceae</taxon>
        <taxon>Shouchella</taxon>
    </lineage>
</organism>
<evidence type="ECO:0000256" key="2">
    <source>
        <dbReference type="ARBA" id="ARBA00022490"/>
    </source>
</evidence>
<dbReference type="InterPro" id="IPR011006">
    <property type="entry name" value="CheY-like_superfamily"/>
</dbReference>
<dbReference type="EMBL" id="NPCC01000012">
    <property type="protein sequence ID" value="PAE88750.1"/>
    <property type="molecule type" value="Genomic_DNA"/>
</dbReference>
<keyword evidence="8" id="KW-0804">Transcription</keyword>
<dbReference type="AlphaFoldDB" id="A0A268P0D3"/>
<name>A0A268P0D3_SHOCL</name>
<evidence type="ECO:0000256" key="4">
    <source>
        <dbReference type="ARBA" id="ARBA00023012"/>
    </source>
</evidence>
<dbReference type="OMA" id="RRENHPV"/>
<dbReference type="SUPFAM" id="SSF52172">
    <property type="entry name" value="CheY-like"/>
    <property type="match status" value="1"/>
</dbReference>
<dbReference type="InterPro" id="IPR051271">
    <property type="entry name" value="2C-system_Tx_regulators"/>
</dbReference>
<dbReference type="InterPro" id="IPR036390">
    <property type="entry name" value="WH_DNA-bd_sf"/>
</dbReference>
<evidence type="ECO:0000313" key="11">
    <source>
        <dbReference type="EMBL" id="PAE88750.1"/>
    </source>
</evidence>
<keyword evidence="2" id="KW-0963">Cytoplasm</keyword>
<reference evidence="11 12" key="1">
    <citation type="submission" date="2017-07" db="EMBL/GenBank/DDBJ databases">
        <title>Isolation and whole genome analysis of endospore-forming bacteria from heroin.</title>
        <authorList>
            <person name="Kalinowski J."/>
            <person name="Ahrens B."/>
            <person name="Al-Dilaimi A."/>
            <person name="Winkler A."/>
            <person name="Wibberg D."/>
            <person name="Schleenbecker U."/>
            <person name="Ruckert C."/>
            <person name="Wolfel R."/>
            <person name="Grass G."/>
        </authorList>
    </citation>
    <scope>NUCLEOTIDE SEQUENCE [LARGE SCALE GENOMIC DNA]</scope>
    <source>
        <strain evidence="11 12">7539</strain>
    </source>
</reference>
<accession>A0A268P0D3</accession>
<dbReference type="Pfam" id="PF00072">
    <property type="entry name" value="Response_reg"/>
    <property type="match status" value="1"/>
</dbReference>
<evidence type="ECO:0000256" key="8">
    <source>
        <dbReference type="ARBA" id="ARBA00023163"/>
    </source>
</evidence>
<keyword evidence="5" id="KW-0805">Transcription regulation</keyword>
<feature type="domain" description="Response regulatory" evidence="10">
    <location>
        <begin position="18"/>
        <end position="134"/>
    </location>
</feature>
<dbReference type="GO" id="GO:0003677">
    <property type="term" value="F:DNA binding"/>
    <property type="evidence" value="ECO:0007669"/>
    <property type="project" value="UniProtKB-KW"/>
</dbReference>
<evidence type="ECO:0000256" key="1">
    <source>
        <dbReference type="ARBA" id="ARBA00004496"/>
    </source>
</evidence>
<dbReference type="Proteomes" id="UP000216207">
    <property type="component" value="Unassembled WGS sequence"/>
</dbReference>